<keyword evidence="2" id="KW-0472">Membrane</keyword>
<evidence type="ECO:0000313" key="5">
    <source>
        <dbReference type="Proteomes" id="UP001139485"/>
    </source>
</evidence>
<feature type="signal peptide" evidence="3">
    <location>
        <begin position="1"/>
        <end position="29"/>
    </location>
</feature>
<feature type="chain" id="PRO_5040880812" description="Secreted protein" evidence="3">
    <location>
        <begin position="30"/>
        <end position="118"/>
    </location>
</feature>
<proteinExistence type="predicted"/>
<feature type="region of interest" description="Disordered" evidence="1">
    <location>
        <begin position="80"/>
        <end position="118"/>
    </location>
</feature>
<evidence type="ECO:0000256" key="1">
    <source>
        <dbReference type="SAM" id="MobiDB-lite"/>
    </source>
</evidence>
<keyword evidence="3" id="KW-0732">Signal</keyword>
<keyword evidence="2" id="KW-0812">Transmembrane</keyword>
<feature type="transmembrane region" description="Helical" evidence="2">
    <location>
        <begin position="50"/>
        <end position="76"/>
    </location>
</feature>
<organism evidence="4 5">
    <name type="scientific">Nocardioides bruguierae</name>
    <dbReference type="NCBI Taxonomy" id="2945102"/>
    <lineage>
        <taxon>Bacteria</taxon>
        <taxon>Bacillati</taxon>
        <taxon>Actinomycetota</taxon>
        <taxon>Actinomycetes</taxon>
        <taxon>Propionibacteriales</taxon>
        <taxon>Nocardioidaceae</taxon>
        <taxon>Nocardioides</taxon>
    </lineage>
</organism>
<sequence length="118" mass="11871">MTALTTLARRAAAVLAVLGVAATGAIALAAPASAEVPVGWSDPDPVDPLHFFLVVAGVPLVLALVIVALTFGPALARGERVLPGSRNPEHEWLGGPDGSPAALTTKSDDEAGGTSARW</sequence>
<comment type="caution">
    <text evidence="4">The sequence shown here is derived from an EMBL/GenBank/DDBJ whole genome shotgun (WGS) entry which is preliminary data.</text>
</comment>
<evidence type="ECO:0008006" key="6">
    <source>
        <dbReference type="Google" id="ProtNLM"/>
    </source>
</evidence>
<protein>
    <recommendedName>
        <fullName evidence="6">Secreted protein</fullName>
    </recommendedName>
</protein>
<name>A0A9X2D713_9ACTN</name>
<evidence type="ECO:0000313" key="4">
    <source>
        <dbReference type="EMBL" id="MCM0620403.1"/>
    </source>
</evidence>
<dbReference type="RefSeq" id="WP_250053906.1">
    <property type="nucleotide sequence ID" value="NZ_JAMJPH010000016.1"/>
</dbReference>
<evidence type="ECO:0000256" key="2">
    <source>
        <dbReference type="SAM" id="Phobius"/>
    </source>
</evidence>
<dbReference type="Proteomes" id="UP001139485">
    <property type="component" value="Unassembled WGS sequence"/>
</dbReference>
<evidence type="ECO:0000256" key="3">
    <source>
        <dbReference type="SAM" id="SignalP"/>
    </source>
</evidence>
<reference evidence="4" key="1">
    <citation type="submission" date="2022-05" db="EMBL/GenBank/DDBJ databases">
        <authorList>
            <person name="Tuo L."/>
        </authorList>
    </citation>
    <scope>NUCLEOTIDE SEQUENCE</scope>
    <source>
        <strain evidence="4">BSK12Z-4</strain>
    </source>
</reference>
<gene>
    <name evidence="4" type="ORF">M8330_08845</name>
</gene>
<keyword evidence="2" id="KW-1133">Transmembrane helix</keyword>
<dbReference type="EMBL" id="JAMOIL010000010">
    <property type="protein sequence ID" value="MCM0620403.1"/>
    <property type="molecule type" value="Genomic_DNA"/>
</dbReference>
<accession>A0A9X2D713</accession>
<keyword evidence="5" id="KW-1185">Reference proteome</keyword>
<dbReference type="AlphaFoldDB" id="A0A9X2D713"/>